<comment type="caution">
    <text evidence="5">The sequence shown here is derived from an EMBL/GenBank/DDBJ whole genome shotgun (WGS) entry which is preliminary data.</text>
</comment>
<comment type="similarity">
    <text evidence="1 4">Belongs to the UDP-glycosyltransferase family.</text>
</comment>
<name>A0A9Q1L1H2_9CARY</name>
<dbReference type="Pfam" id="PF00201">
    <property type="entry name" value="UDPGT"/>
    <property type="match status" value="1"/>
</dbReference>
<dbReference type="Proteomes" id="UP001153076">
    <property type="component" value="Unassembled WGS sequence"/>
</dbReference>
<dbReference type="FunFam" id="3.40.50.2000:FF:000431">
    <property type="entry name" value="UDP-glycosyltransferase 90A1"/>
    <property type="match status" value="1"/>
</dbReference>
<reference evidence="5" key="1">
    <citation type="submission" date="2022-04" db="EMBL/GenBank/DDBJ databases">
        <title>Carnegiea gigantea Genome sequencing and assembly v2.</title>
        <authorList>
            <person name="Copetti D."/>
            <person name="Sanderson M.J."/>
            <person name="Burquez A."/>
            <person name="Wojciechowski M.F."/>
        </authorList>
    </citation>
    <scope>NUCLEOTIDE SEQUENCE</scope>
    <source>
        <strain evidence="5">SGP5-SGP5p</strain>
        <tissue evidence="5">Aerial part</tissue>
    </source>
</reference>
<dbReference type="PANTHER" id="PTHR48048">
    <property type="entry name" value="GLYCOSYLTRANSFERASE"/>
    <property type="match status" value="1"/>
</dbReference>
<organism evidence="5 6">
    <name type="scientific">Carnegiea gigantea</name>
    <dbReference type="NCBI Taxonomy" id="171969"/>
    <lineage>
        <taxon>Eukaryota</taxon>
        <taxon>Viridiplantae</taxon>
        <taxon>Streptophyta</taxon>
        <taxon>Embryophyta</taxon>
        <taxon>Tracheophyta</taxon>
        <taxon>Spermatophyta</taxon>
        <taxon>Magnoliopsida</taxon>
        <taxon>eudicotyledons</taxon>
        <taxon>Gunneridae</taxon>
        <taxon>Pentapetalae</taxon>
        <taxon>Caryophyllales</taxon>
        <taxon>Cactineae</taxon>
        <taxon>Cactaceae</taxon>
        <taxon>Cactoideae</taxon>
        <taxon>Echinocereeae</taxon>
        <taxon>Carnegiea</taxon>
    </lineage>
</organism>
<evidence type="ECO:0008006" key="7">
    <source>
        <dbReference type="Google" id="ProtNLM"/>
    </source>
</evidence>
<dbReference type="EMBL" id="JAKOGI010000003">
    <property type="protein sequence ID" value="KAJ8452763.1"/>
    <property type="molecule type" value="Genomic_DNA"/>
</dbReference>
<accession>A0A9Q1L1H2</accession>
<dbReference type="AlphaFoldDB" id="A0A9Q1L1H2"/>
<sequence>MLDRGETYREFVNVGAQMANSDGVIVNSFEGFEPRAAIILAEGVCVPKGFRTPPVYCVGPLISAADSGGGGLAGWVLGPRTKGRGFVVKSWVPQTAILAHEAIGAFMTHCGWNSTSQAVCAGVPLIAWPLFAEQRFNRVVLVEEARVALPMDEEEGTRLISSDEIERRVREITGSEEGVDVRQRMLDMRNKAKLAIGEDGSSTLALTKLIESWRR</sequence>
<dbReference type="Gene3D" id="3.40.50.2000">
    <property type="entry name" value="Glycogen Phosphorylase B"/>
    <property type="match status" value="2"/>
</dbReference>
<dbReference type="PANTHER" id="PTHR48048:SF30">
    <property type="entry name" value="GLYCOSYLTRANSFERASE"/>
    <property type="match status" value="1"/>
</dbReference>
<evidence type="ECO:0000313" key="5">
    <source>
        <dbReference type="EMBL" id="KAJ8452763.1"/>
    </source>
</evidence>
<dbReference type="InterPro" id="IPR050481">
    <property type="entry name" value="UDP-glycosyltransf_plant"/>
</dbReference>
<protein>
    <recommendedName>
        <fullName evidence="7">UDP-glycosyltransferase</fullName>
    </recommendedName>
</protein>
<dbReference type="InterPro" id="IPR035595">
    <property type="entry name" value="UDP_glycos_trans_CS"/>
</dbReference>
<keyword evidence="3 4" id="KW-0808">Transferase</keyword>
<keyword evidence="2 4" id="KW-0328">Glycosyltransferase</keyword>
<evidence type="ECO:0000256" key="4">
    <source>
        <dbReference type="RuleBase" id="RU003718"/>
    </source>
</evidence>
<evidence type="ECO:0000256" key="1">
    <source>
        <dbReference type="ARBA" id="ARBA00009995"/>
    </source>
</evidence>
<dbReference type="SUPFAM" id="SSF53756">
    <property type="entry name" value="UDP-Glycosyltransferase/glycogen phosphorylase"/>
    <property type="match status" value="1"/>
</dbReference>
<dbReference type="CDD" id="cd03784">
    <property type="entry name" value="GT1_Gtf-like"/>
    <property type="match status" value="1"/>
</dbReference>
<gene>
    <name evidence="5" type="ORF">Cgig2_005099</name>
</gene>
<keyword evidence="6" id="KW-1185">Reference proteome</keyword>
<evidence type="ECO:0000313" key="6">
    <source>
        <dbReference type="Proteomes" id="UP001153076"/>
    </source>
</evidence>
<dbReference type="GO" id="GO:0035251">
    <property type="term" value="F:UDP-glucosyltransferase activity"/>
    <property type="evidence" value="ECO:0007669"/>
    <property type="project" value="InterPro"/>
</dbReference>
<dbReference type="InterPro" id="IPR002213">
    <property type="entry name" value="UDP_glucos_trans"/>
</dbReference>
<evidence type="ECO:0000256" key="3">
    <source>
        <dbReference type="ARBA" id="ARBA00022679"/>
    </source>
</evidence>
<proteinExistence type="inferred from homology"/>
<dbReference type="OrthoDB" id="5835829at2759"/>
<evidence type="ECO:0000256" key="2">
    <source>
        <dbReference type="ARBA" id="ARBA00022676"/>
    </source>
</evidence>
<dbReference type="PROSITE" id="PS00375">
    <property type="entry name" value="UDPGT"/>
    <property type="match status" value="1"/>
</dbReference>